<keyword evidence="3" id="KW-1185">Reference proteome</keyword>
<dbReference type="RefSeq" id="WP_153925426.1">
    <property type="nucleotide sequence ID" value="NZ_JACRWE010000001.1"/>
</dbReference>
<accession>A0ABR7JKW1</accession>
<feature type="transmembrane region" description="Helical" evidence="1">
    <location>
        <begin position="208"/>
        <end position="228"/>
    </location>
</feature>
<sequence length="248" mass="28633">MNKKNITKIILDVAMAVLFITFFKKNLISMKFHMISGMIFGIFILVHMLLNRKWIANIGMRLFDKKIKFRTKLSYVISLILFISIIAILFSGVYIIKANTYDRVMFWKMLHFGASYLSIALIGIHIGLYWNWVMNILKKIFKIKSSNATKLISSLIILVTLAFGSYTIYTQNYFTKTYTCIEYVVQHIVPQELEGGNSYYGKFEKPSFMDVASTYGSIISVFSIVTYYSDKALKKSRKLDVKSTKILA</sequence>
<organism evidence="2 3">
    <name type="scientific">Romboutsia faecis</name>
    <dbReference type="NCBI Taxonomy" id="2764597"/>
    <lineage>
        <taxon>Bacteria</taxon>
        <taxon>Bacillati</taxon>
        <taxon>Bacillota</taxon>
        <taxon>Clostridia</taxon>
        <taxon>Peptostreptococcales</taxon>
        <taxon>Peptostreptococcaceae</taxon>
        <taxon>Romboutsia</taxon>
    </lineage>
</organism>
<gene>
    <name evidence="2" type="ORF">H8923_02135</name>
</gene>
<keyword evidence="1" id="KW-1133">Transmembrane helix</keyword>
<evidence type="ECO:0000256" key="1">
    <source>
        <dbReference type="SAM" id="Phobius"/>
    </source>
</evidence>
<name>A0ABR7JKW1_9FIRM</name>
<protein>
    <submittedName>
        <fullName evidence="2">DUF4405 domain-containing protein</fullName>
    </submittedName>
</protein>
<feature type="transmembrane region" description="Helical" evidence="1">
    <location>
        <begin position="109"/>
        <end position="130"/>
    </location>
</feature>
<proteinExistence type="predicted"/>
<evidence type="ECO:0000313" key="3">
    <source>
        <dbReference type="Proteomes" id="UP000609849"/>
    </source>
</evidence>
<keyword evidence="1" id="KW-0472">Membrane</keyword>
<comment type="caution">
    <text evidence="2">The sequence shown here is derived from an EMBL/GenBank/DDBJ whole genome shotgun (WGS) entry which is preliminary data.</text>
</comment>
<feature type="transmembrane region" description="Helical" evidence="1">
    <location>
        <begin position="9"/>
        <end position="28"/>
    </location>
</feature>
<feature type="transmembrane region" description="Helical" evidence="1">
    <location>
        <begin position="151"/>
        <end position="169"/>
    </location>
</feature>
<feature type="transmembrane region" description="Helical" evidence="1">
    <location>
        <begin position="73"/>
        <end position="97"/>
    </location>
</feature>
<dbReference type="EMBL" id="JACRWE010000001">
    <property type="protein sequence ID" value="MBC5995549.1"/>
    <property type="molecule type" value="Genomic_DNA"/>
</dbReference>
<reference evidence="2 3" key="1">
    <citation type="submission" date="2020-08" db="EMBL/GenBank/DDBJ databases">
        <authorList>
            <person name="Liu C."/>
            <person name="Sun Q."/>
        </authorList>
    </citation>
    <scope>NUCLEOTIDE SEQUENCE [LARGE SCALE GENOMIC DNA]</scope>
    <source>
        <strain evidence="2 3">NSJ-18</strain>
    </source>
</reference>
<feature type="transmembrane region" description="Helical" evidence="1">
    <location>
        <begin position="34"/>
        <end position="52"/>
    </location>
</feature>
<evidence type="ECO:0000313" key="2">
    <source>
        <dbReference type="EMBL" id="MBC5995549.1"/>
    </source>
</evidence>
<keyword evidence="1" id="KW-0812">Transmembrane</keyword>
<dbReference type="Proteomes" id="UP000609849">
    <property type="component" value="Unassembled WGS sequence"/>
</dbReference>